<dbReference type="Proteomes" id="UP001152561">
    <property type="component" value="Unassembled WGS sequence"/>
</dbReference>
<evidence type="ECO:0000259" key="1">
    <source>
        <dbReference type="Pfam" id="PF07516"/>
    </source>
</evidence>
<dbReference type="FunFam" id="1.10.3060.10:FF:000005">
    <property type="entry name" value="Protein translocase subunit SecA"/>
    <property type="match status" value="1"/>
</dbReference>
<gene>
    <name evidence="2" type="ORF">K7X08_026592</name>
</gene>
<keyword evidence="3" id="KW-1185">Reference proteome</keyword>
<dbReference type="Pfam" id="PF07516">
    <property type="entry name" value="SecA_SW"/>
    <property type="match status" value="1"/>
</dbReference>
<evidence type="ECO:0000313" key="3">
    <source>
        <dbReference type="Proteomes" id="UP001152561"/>
    </source>
</evidence>
<comment type="caution">
    <text evidence="2">The sequence shown here is derived from an EMBL/GenBank/DDBJ whole genome shotgun (WGS) entry which is preliminary data.</text>
</comment>
<sequence length="400" mass="46250">MQNYLSYLVTAVRDEKGLDFVRWYVEWRQKIRTLIESRLGSEFTNMKEILLKCLEYDPENRPLISVLWKILRALVIKSELDEVKDLKQEIRMENMCNCLILGDFCQSINKVTKQSPRYTDDTSTVENVNGEEADGVGNFGADKDVVEGLSCDQVKCIDLKGHLNCITGLAVGGGFLFSSSFDQIVNVWSLQLKLQTCSKFTLLEIGAITTSPYLLTTFAFQIFLPTPNSFRGIRGKTSSFRRWLAICSDDSTKYGKYREVVNFLRKYLGDFLIAIYLDVIQESGYDAIYVKEIERAVLLKTLDCFWRDHLINMNRLSSAVNVRSFGHRNPLEEYKIDGCKFFISMLSATRRLTVESLLRYWPSPMESQKLYPDIIGNLYKYLRDKYPLYSLNCFEDHLNT</sequence>
<dbReference type="PANTHER" id="PTHR30612:SF11">
    <property type="entry name" value="PROTEIN TRANSLOCASE SUBUNIT SECA2, CHLOROPLASTIC"/>
    <property type="match status" value="1"/>
</dbReference>
<dbReference type="OrthoDB" id="27934at2759"/>
<dbReference type="SUPFAM" id="SSF81886">
    <property type="entry name" value="Helical scaffold and wing domains of SecA"/>
    <property type="match status" value="1"/>
</dbReference>
<dbReference type="GO" id="GO:0006886">
    <property type="term" value="P:intracellular protein transport"/>
    <property type="evidence" value="ECO:0007669"/>
    <property type="project" value="InterPro"/>
</dbReference>
<dbReference type="GO" id="GO:0005524">
    <property type="term" value="F:ATP binding"/>
    <property type="evidence" value="ECO:0007669"/>
    <property type="project" value="InterPro"/>
</dbReference>
<dbReference type="GO" id="GO:0009941">
    <property type="term" value="C:chloroplast envelope"/>
    <property type="evidence" value="ECO:0007669"/>
    <property type="project" value="TreeGrafter"/>
</dbReference>
<dbReference type="PANTHER" id="PTHR30612">
    <property type="entry name" value="SECA INNER MEMBRANE COMPONENT OF SEC PROTEIN SECRETION SYSTEM"/>
    <property type="match status" value="1"/>
</dbReference>
<accession>A0A9Q1L7Y1</accession>
<name>A0A9Q1L7Y1_9SOLA</name>
<dbReference type="GO" id="GO:0016020">
    <property type="term" value="C:membrane"/>
    <property type="evidence" value="ECO:0007669"/>
    <property type="project" value="InterPro"/>
</dbReference>
<dbReference type="InterPro" id="IPR000185">
    <property type="entry name" value="SecA"/>
</dbReference>
<dbReference type="AlphaFoldDB" id="A0A9Q1L7Y1"/>
<feature type="domain" description="SecA Wing/Scaffold" evidence="1">
    <location>
        <begin position="272"/>
        <end position="360"/>
    </location>
</feature>
<dbReference type="GO" id="GO:0017038">
    <property type="term" value="P:protein import"/>
    <property type="evidence" value="ECO:0007669"/>
    <property type="project" value="InterPro"/>
</dbReference>
<organism evidence="2 3">
    <name type="scientific">Anisodus acutangulus</name>
    <dbReference type="NCBI Taxonomy" id="402998"/>
    <lineage>
        <taxon>Eukaryota</taxon>
        <taxon>Viridiplantae</taxon>
        <taxon>Streptophyta</taxon>
        <taxon>Embryophyta</taxon>
        <taxon>Tracheophyta</taxon>
        <taxon>Spermatophyta</taxon>
        <taxon>Magnoliopsida</taxon>
        <taxon>eudicotyledons</taxon>
        <taxon>Gunneridae</taxon>
        <taxon>Pentapetalae</taxon>
        <taxon>asterids</taxon>
        <taxon>lamiids</taxon>
        <taxon>Solanales</taxon>
        <taxon>Solanaceae</taxon>
        <taxon>Solanoideae</taxon>
        <taxon>Hyoscyameae</taxon>
        <taxon>Anisodus</taxon>
    </lineage>
</organism>
<dbReference type="EMBL" id="JAJAGQ010000021">
    <property type="protein sequence ID" value="KAJ8531158.1"/>
    <property type="molecule type" value="Genomic_DNA"/>
</dbReference>
<evidence type="ECO:0000313" key="2">
    <source>
        <dbReference type="EMBL" id="KAJ8531158.1"/>
    </source>
</evidence>
<reference evidence="3" key="1">
    <citation type="journal article" date="2023" name="Proc. Natl. Acad. Sci. U.S.A.">
        <title>Genomic and structural basis for evolution of tropane alkaloid biosynthesis.</title>
        <authorList>
            <person name="Wanga Y.-J."/>
            <person name="Taina T."/>
            <person name="Yua J.-Y."/>
            <person name="Lia J."/>
            <person name="Xua B."/>
            <person name="Chenc J."/>
            <person name="D'Auriad J.C."/>
            <person name="Huanga J.-P."/>
            <person name="Huanga S.-X."/>
        </authorList>
    </citation>
    <scope>NUCLEOTIDE SEQUENCE [LARGE SCALE GENOMIC DNA]</scope>
    <source>
        <strain evidence="3">cv. KIB-2019</strain>
    </source>
</reference>
<dbReference type="InterPro" id="IPR036266">
    <property type="entry name" value="SecA_Wing/Scaffold_sf"/>
</dbReference>
<dbReference type="InterPro" id="IPR011116">
    <property type="entry name" value="SecA_Wing/Scaffold"/>
</dbReference>
<protein>
    <recommendedName>
        <fullName evidence="1">SecA Wing/Scaffold domain-containing protein</fullName>
    </recommendedName>
</protein>
<dbReference type="GO" id="GO:0006605">
    <property type="term" value="P:protein targeting"/>
    <property type="evidence" value="ECO:0007669"/>
    <property type="project" value="InterPro"/>
</dbReference>
<dbReference type="Gene3D" id="1.10.3060.10">
    <property type="entry name" value="Helical scaffold and wing domains of SecA"/>
    <property type="match status" value="1"/>
</dbReference>
<proteinExistence type="predicted"/>